<dbReference type="EMBL" id="JARPTC010000005">
    <property type="protein sequence ID" value="MDO7786509.1"/>
    <property type="molecule type" value="Genomic_DNA"/>
</dbReference>
<name>A0AAW7ZBH7_9FIRM</name>
<organism evidence="1 2">
    <name type="scientific">Desulforamulus aquiferis</name>
    <dbReference type="NCBI Taxonomy" id="1397668"/>
    <lineage>
        <taxon>Bacteria</taxon>
        <taxon>Bacillati</taxon>
        <taxon>Bacillota</taxon>
        <taxon>Clostridia</taxon>
        <taxon>Eubacteriales</taxon>
        <taxon>Peptococcaceae</taxon>
        <taxon>Desulforamulus</taxon>
    </lineage>
</organism>
<evidence type="ECO:0000313" key="1">
    <source>
        <dbReference type="EMBL" id="MDO7786509.1"/>
    </source>
</evidence>
<dbReference type="AlphaFoldDB" id="A0AAW7ZBH7"/>
<proteinExistence type="predicted"/>
<keyword evidence="2" id="KW-1185">Reference proteome</keyword>
<evidence type="ECO:0000313" key="2">
    <source>
        <dbReference type="Proteomes" id="UP001172911"/>
    </source>
</evidence>
<protein>
    <submittedName>
        <fullName evidence="1">Uncharacterized protein</fullName>
    </submittedName>
</protein>
<reference evidence="1" key="1">
    <citation type="journal article" date="2023" name="J. Hazard. Mater.">
        <title>Anaerobic biodegradation of pyrene and benzo[a]pyrene by a new sulfate-reducing Desulforamulus aquiferis strain DSA.</title>
        <authorList>
            <person name="Zhang Z."/>
            <person name="Sun J."/>
            <person name="Gong X."/>
            <person name="Wang C."/>
            <person name="Wang H."/>
        </authorList>
    </citation>
    <scope>NUCLEOTIDE SEQUENCE</scope>
    <source>
        <strain evidence="1">DSA</strain>
    </source>
</reference>
<accession>A0AAW7ZBH7</accession>
<sequence length="163" mass="19087">MFRQLPNLNDPRLALFGLTLFSNANPGLENKLESFAQVLEATRNSISAIRAEMQNYQTSMYSLAQLPQKAATKNEFTTQPVHPMEEEPSVQENYTNQEYNQTYSNVPYQENYEMPVNTMEVKKKEPGKIKTQLERQLEKFLEEKPDKLEDFLNDIEKVLKKYR</sequence>
<dbReference type="RefSeq" id="WP_304541550.1">
    <property type="nucleotide sequence ID" value="NZ_JARPTC010000005.1"/>
</dbReference>
<gene>
    <name evidence="1" type="ORF">P6N53_04645</name>
</gene>
<comment type="caution">
    <text evidence="1">The sequence shown here is derived from an EMBL/GenBank/DDBJ whole genome shotgun (WGS) entry which is preliminary data.</text>
</comment>
<dbReference type="Proteomes" id="UP001172911">
    <property type="component" value="Unassembled WGS sequence"/>
</dbReference>
<reference evidence="1" key="2">
    <citation type="submission" date="2023-03" db="EMBL/GenBank/DDBJ databases">
        <authorList>
            <person name="Zhang Z."/>
        </authorList>
    </citation>
    <scope>NUCLEOTIDE SEQUENCE</scope>
    <source>
        <strain evidence="1">DSA</strain>
    </source>
</reference>